<dbReference type="Gene3D" id="3.40.50.1820">
    <property type="entry name" value="alpha/beta hydrolase"/>
    <property type="match status" value="1"/>
</dbReference>
<evidence type="ECO:0000313" key="2">
    <source>
        <dbReference type="EMBL" id="GLQ74022.1"/>
    </source>
</evidence>
<dbReference type="EMBL" id="BSNX01000041">
    <property type="protein sequence ID" value="GLQ74022.1"/>
    <property type="molecule type" value="Genomic_DNA"/>
</dbReference>
<proteinExistence type="predicted"/>
<name>A0AAV5NUT8_9VIBR</name>
<dbReference type="Pfam" id="PF00561">
    <property type="entry name" value="Abhydrolase_1"/>
    <property type="match status" value="1"/>
</dbReference>
<dbReference type="PANTHER" id="PTHR43798:SF5">
    <property type="entry name" value="MONOACYLGLYCEROL LIPASE ABHD6"/>
    <property type="match status" value="1"/>
</dbReference>
<gene>
    <name evidence="2" type="ORF">GCM10007932_33820</name>
</gene>
<protein>
    <recommendedName>
        <fullName evidence="1">AB hydrolase-1 domain-containing protein</fullName>
    </recommendedName>
</protein>
<accession>A0AAV5NUT8</accession>
<evidence type="ECO:0000313" key="3">
    <source>
        <dbReference type="Proteomes" id="UP001156690"/>
    </source>
</evidence>
<organism evidence="2 3">
    <name type="scientific">Vibrio penaeicida</name>
    <dbReference type="NCBI Taxonomy" id="104609"/>
    <lineage>
        <taxon>Bacteria</taxon>
        <taxon>Pseudomonadati</taxon>
        <taxon>Pseudomonadota</taxon>
        <taxon>Gammaproteobacteria</taxon>
        <taxon>Vibrionales</taxon>
        <taxon>Vibrionaceae</taxon>
        <taxon>Vibrio</taxon>
    </lineage>
</organism>
<comment type="caution">
    <text evidence="2">The sequence shown here is derived from an EMBL/GenBank/DDBJ whole genome shotgun (WGS) entry which is preliminary data.</text>
</comment>
<dbReference type="AlphaFoldDB" id="A0AAV5NUT8"/>
<feature type="domain" description="AB hydrolase-1" evidence="1">
    <location>
        <begin position="27"/>
        <end position="120"/>
    </location>
</feature>
<sequence length="278" mass="31273">MLVEKWLQIDGDSLYCLSTQKVESQETLVLIHGLGESHQCFADAIDWLPNYNLIMFDMCGYGYSPASCSSHSTETQAKRILKALDQMGIDRCYLLGHSWGGDISTLVCQFDTNRIVEGFINAEGGLHEESIILSQIIAEQYSGLTKAEFSEWVKGEGFAKRFTLKWHHGAGVKYLSSLRRCDPLVLGETASEIYAQHDTQDSRGVVSWGQIFENLSIPTTYFWGTQSLEGCERALNFIQTLNNVSFKGANHWVQNDPSLFYAEVEKFIVSASKKNQEL</sequence>
<dbReference type="RefSeq" id="WP_126609201.1">
    <property type="nucleotide sequence ID" value="NZ_AP025145.1"/>
</dbReference>
<dbReference type="Proteomes" id="UP001156690">
    <property type="component" value="Unassembled WGS sequence"/>
</dbReference>
<dbReference type="GO" id="GO:0047372">
    <property type="term" value="F:monoacylglycerol lipase activity"/>
    <property type="evidence" value="ECO:0007669"/>
    <property type="project" value="TreeGrafter"/>
</dbReference>
<dbReference type="InterPro" id="IPR050266">
    <property type="entry name" value="AB_hydrolase_sf"/>
</dbReference>
<dbReference type="SUPFAM" id="SSF53474">
    <property type="entry name" value="alpha/beta-Hydrolases"/>
    <property type="match status" value="1"/>
</dbReference>
<reference evidence="3" key="1">
    <citation type="journal article" date="2019" name="Int. J. Syst. Evol. Microbiol.">
        <title>The Global Catalogue of Microorganisms (GCM) 10K type strain sequencing project: providing services to taxonomists for standard genome sequencing and annotation.</title>
        <authorList>
            <consortium name="The Broad Institute Genomics Platform"/>
            <consortium name="The Broad Institute Genome Sequencing Center for Infectious Disease"/>
            <person name="Wu L."/>
            <person name="Ma J."/>
        </authorList>
    </citation>
    <scope>NUCLEOTIDE SEQUENCE [LARGE SCALE GENOMIC DNA]</scope>
    <source>
        <strain evidence="3">NBRC 15640</strain>
    </source>
</reference>
<keyword evidence="3" id="KW-1185">Reference proteome</keyword>
<dbReference type="GO" id="GO:0046464">
    <property type="term" value="P:acylglycerol catabolic process"/>
    <property type="evidence" value="ECO:0007669"/>
    <property type="project" value="TreeGrafter"/>
</dbReference>
<dbReference type="PANTHER" id="PTHR43798">
    <property type="entry name" value="MONOACYLGLYCEROL LIPASE"/>
    <property type="match status" value="1"/>
</dbReference>
<dbReference type="InterPro" id="IPR029058">
    <property type="entry name" value="AB_hydrolase_fold"/>
</dbReference>
<dbReference type="InterPro" id="IPR000073">
    <property type="entry name" value="AB_hydrolase_1"/>
</dbReference>
<evidence type="ECO:0000259" key="1">
    <source>
        <dbReference type="Pfam" id="PF00561"/>
    </source>
</evidence>
<dbReference type="GO" id="GO:0016020">
    <property type="term" value="C:membrane"/>
    <property type="evidence" value="ECO:0007669"/>
    <property type="project" value="TreeGrafter"/>
</dbReference>